<name>A0A7U7GAM8_9GAMM</name>
<proteinExistence type="predicted"/>
<dbReference type="InterPro" id="IPR019219">
    <property type="entry name" value="DUF2130"/>
</dbReference>
<dbReference type="Pfam" id="PF09903">
    <property type="entry name" value="DUF2130"/>
    <property type="match status" value="1"/>
</dbReference>
<evidence type="ECO:0000313" key="2">
    <source>
        <dbReference type="Proteomes" id="UP000019184"/>
    </source>
</evidence>
<dbReference type="Proteomes" id="UP000019184">
    <property type="component" value="Unassembled WGS sequence"/>
</dbReference>
<accession>A0A7U7GAM8</accession>
<dbReference type="AlphaFoldDB" id="A0A7U7GAM8"/>
<comment type="caution">
    <text evidence="1">The sequence shown here is derived from an EMBL/GenBank/DDBJ whole genome shotgun (WGS) entry which is preliminary data.</text>
</comment>
<evidence type="ECO:0000313" key="1">
    <source>
        <dbReference type="EMBL" id="CDH44661.1"/>
    </source>
</evidence>
<dbReference type="EMBL" id="CBTK010000090">
    <property type="protein sequence ID" value="CDH44661.1"/>
    <property type="molecule type" value="Genomic_DNA"/>
</dbReference>
<keyword evidence="2" id="KW-1185">Reference proteome</keyword>
<organism evidence="1 2">
    <name type="scientific">Candidatus Contendobacter odensis Run_B_J11</name>
    <dbReference type="NCBI Taxonomy" id="1400861"/>
    <lineage>
        <taxon>Bacteria</taxon>
        <taxon>Pseudomonadati</taxon>
        <taxon>Pseudomonadota</taxon>
        <taxon>Gammaproteobacteria</taxon>
        <taxon>Candidatus Competibacteraceae</taxon>
        <taxon>Candidatus Contendibacter</taxon>
    </lineage>
</organism>
<protein>
    <submittedName>
        <fullName evidence="1">Uncharacterized protein</fullName>
    </submittedName>
</protein>
<reference evidence="1 2" key="1">
    <citation type="journal article" date="2014" name="ISME J.">
        <title>Candidatus Competibacter-lineage genomes retrieved from metagenomes reveal functional metabolic diversity.</title>
        <authorList>
            <person name="McIlroy S.J."/>
            <person name="Albertsen M."/>
            <person name="Andresen E.K."/>
            <person name="Saunders A.M."/>
            <person name="Kristiansen R."/>
            <person name="Stokholm-Bjerregaard M."/>
            <person name="Nielsen K.L."/>
            <person name="Nielsen P.H."/>
        </authorList>
    </citation>
    <scope>NUCLEOTIDE SEQUENCE [LARGE SCALE GENOMIC DNA]</scope>
    <source>
        <strain evidence="1 2">Run_B_J11</strain>
    </source>
</reference>
<gene>
    <name evidence="1" type="ORF">BN874_180024</name>
</gene>
<sequence length="55" mass="6031">MSSCNKLSKREEQIMRVMGVTVEMYRDLQGIAGKSLQEIEGLELVSLGVSNSVEG</sequence>